<keyword evidence="2" id="KW-1185">Reference proteome</keyword>
<dbReference type="EMBL" id="CACVKT020005120">
    <property type="protein sequence ID" value="CAC5393044.1"/>
    <property type="molecule type" value="Genomic_DNA"/>
</dbReference>
<sequence length="328" mass="38944">METRNVSICYQDYILTDGWSTDVNYKEPIPPNLMEGSEEYSSRNQSKEITFVTAYFNLGKIVKGPFKTFSTQTYYKWMKNYAFVYNDIILYTDLEDLAIKFKLERSHFPDHMTRIFLRKQNEFWAFGLKQKIEKIYNQPDYPKWYPNTVMASYSCAMHVKYDLIEKVIKEKLVNTKYLAWMDLGYFRGNEKGIFSLKPPQNIKDDHIAFVQIDKYVDMTPKQIMFSNSVFLAGGLFIGRPEYLILLVEDYKKAVDGLIAMNIMNTDQQVLYCMYSLKSQFQPRVPIQRYYSQSRFLWFYLGDICSKNSLFLLRKKTKLREFIASSIFL</sequence>
<proteinExistence type="predicted"/>
<dbReference type="AlphaFoldDB" id="A0A6J8CDE0"/>
<name>A0A6J8CDE0_MYTCO</name>
<dbReference type="Proteomes" id="UP000507470">
    <property type="component" value="Unassembled WGS sequence"/>
</dbReference>
<accession>A0A6J8CDE0</accession>
<evidence type="ECO:0000313" key="1">
    <source>
        <dbReference type="EMBL" id="CAC5393044.1"/>
    </source>
</evidence>
<dbReference type="InterPro" id="IPR011735">
    <property type="entry name" value="WlaTC/HtrL_glycosyltransf"/>
</dbReference>
<evidence type="ECO:0000313" key="2">
    <source>
        <dbReference type="Proteomes" id="UP000507470"/>
    </source>
</evidence>
<reference evidence="1 2" key="1">
    <citation type="submission" date="2020-06" db="EMBL/GenBank/DDBJ databases">
        <authorList>
            <person name="Li R."/>
            <person name="Bekaert M."/>
        </authorList>
    </citation>
    <scope>NUCLEOTIDE SEQUENCE [LARGE SCALE GENOMIC DNA]</scope>
    <source>
        <strain evidence="2">wild</strain>
    </source>
</reference>
<dbReference type="OrthoDB" id="411632at2759"/>
<protein>
    <submittedName>
        <fullName evidence="1">Uncharacterized protein</fullName>
    </submittedName>
</protein>
<organism evidence="1 2">
    <name type="scientific">Mytilus coruscus</name>
    <name type="common">Sea mussel</name>
    <dbReference type="NCBI Taxonomy" id="42192"/>
    <lineage>
        <taxon>Eukaryota</taxon>
        <taxon>Metazoa</taxon>
        <taxon>Spiralia</taxon>
        <taxon>Lophotrochozoa</taxon>
        <taxon>Mollusca</taxon>
        <taxon>Bivalvia</taxon>
        <taxon>Autobranchia</taxon>
        <taxon>Pteriomorphia</taxon>
        <taxon>Mytilida</taxon>
        <taxon>Mytiloidea</taxon>
        <taxon>Mytilidae</taxon>
        <taxon>Mytilinae</taxon>
        <taxon>Mytilus</taxon>
    </lineage>
</organism>
<dbReference type="Pfam" id="PF09612">
    <property type="entry name" value="HtrL_YibB"/>
    <property type="match status" value="1"/>
</dbReference>
<gene>
    <name evidence="1" type="ORF">MCOR_27938</name>
</gene>